<protein>
    <submittedName>
        <fullName evidence="2">Uncharacterized protein</fullName>
    </submittedName>
</protein>
<evidence type="ECO:0000313" key="2">
    <source>
        <dbReference type="EMBL" id="POV98392.1"/>
    </source>
</evidence>
<proteinExistence type="predicted"/>
<name>A0A2S4UM43_9BASI</name>
<feature type="region of interest" description="Disordered" evidence="1">
    <location>
        <begin position="53"/>
        <end position="81"/>
    </location>
</feature>
<dbReference type="Proteomes" id="UP000239156">
    <property type="component" value="Unassembled WGS sequence"/>
</dbReference>
<accession>A0A2S4UM43</accession>
<gene>
    <name evidence="2" type="ORF">PSTT_14489</name>
</gene>
<dbReference type="AlphaFoldDB" id="A0A2S4UM43"/>
<comment type="caution">
    <text evidence="2">The sequence shown here is derived from an EMBL/GenBank/DDBJ whole genome shotgun (WGS) entry which is preliminary data.</text>
</comment>
<feature type="compositionally biased region" description="Basic residues" evidence="1">
    <location>
        <begin position="72"/>
        <end position="81"/>
    </location>
</feature>
<reference evidence="2" key="1">
    <citation type="submission" date="2017-12" db="EMBL/GenBank/DDBJ databases">
        <title>Gene loss provides genomic basis for host adaptation in cereal stripe rust fungi.</title>
        <authorList>
            <person name="Xia C."/>
        </authorList>
    </citation>
    <scope>NUCLEOTIDE SEQUENCE [LARGE SCALE GENOMIC DNA]</scope>
    <source>
        <strain evidence="2">93-210</strain>
    </source>
</reference>
<evidence type="ECO:0000313" key="3">
    <source>
        <dbReference type="Proteomes" id="UP000239156"/>
    </source>
</evidence>
<keyword evidence="3" id="KW-1185">Reference proteome</keyword>
<dbReference type="EMBL" id="PKSL01000228">
    <property type="protein sequence ID" value="POV98392.1"/>
    <property type="molecule type" value="Genomic_DNA"/>
</dbReference>
<feature type="compositionally biased region" description="Basic and acidic residues" evidence="1">
    <location>
        <begin position="53"/>
        <end position="62"/>
    </location>
</feature>
<evidence type="ECO:0000256" key="1">
    <source>
        <dbReference type="SAM" id="MobiDB-lite"/>
    </source>
</evidence>
<feature type="non-terminal residue" evidence="2">
    <location>
        <position position="1"/>
    </location>
</feature>
<organism evidence="2 3">
    <name type="scientific">Puccinia striiformis</name>
    <dbReference type="NCBI Taxonomy" id="27350"/>
    <lineage>
        <taxon>Eukaryota</taxon>
        <taxon>Fungi</taxon>
        <taxon>Dikarya</taxon>
        <taxon>Basidiomycota</taxon>
        <taxon>Pucciniomycotina</taxon>
        <taxon>Pucciniomycetes</taxon>
        <taxon>Pucciniales</taxon>
        <taxon>Pucciniaceae</taxon>
        <taxon>Puccinia</taxon>
    </lineage>
</organism>
<sequence length="81" mass="9472">CSPTSGRNFVQSRTGKIGWLHARKVAQQWHSIKLPNDGAVNTNIDWTQRLEQTARRHPERLDPNWQQNSSRHLSHSHHFLL</sequence>
<dbReference type="VEuPathDB" id="FungiDB:PSTT_14489"/>